<evidence type="ECO:0000313" key="2">
    <source>
        <dbReference type="Proteomes" id="UP001162164"/>
    </source>
</evidence>
<proteinExistence type="predicted"/>
<dbReference type="EMBL" id="JAPWTJ010000714">
    <property type="protein sequence ID" value="KAJ8976190.1"/>
    <property type="molecule type" value="Genomic_DNA"/>
</dbReference>
<name>A0ABQ9JF66_9CUCU</name>
<comment type="caution">
    <text evidence="1">The sequence shown here is derived from an EMBL/GenBank/DDBJ whole genome shotgun (WGS) entry which is preliminary data.</text>
</comment>
<gene>
    <name evidence="1" type="ORF">NQ317_002239</name>
</gene>
<protein>
    <submittedName>
        <fullName evidence="1">Uncharacterized protein</fullName>
    </submittedName>
</protein>
<sequence>MYNFGSPVTILVNTLCDQREQHHLSKRAHRNWHPPLKILSKLVLRGGYTYRSRCNISVVTKEVDINYLEWPVHNSDLKIYKN</sequence>
<accession>A0ABQ9JF66</accession>
<organism evidence="1 2">
    <name type="scientific">Molorchus minor</name>
    <dbReference type="NCBI Taxonomy" id="1323400"/>
    <lineage>
        <taxon>Eukaryota</taxon>
        <taxon>Metazoa</taxon>
        <taxon>Ecdysozoa</taxon>
        <taxon>Arthropoda</taxon>
        <taxon>Hexapoda</taxon>
        <taxon>Insecta</taxon>
        <taxon>Pterygota</taxon>
        <taxon>Neoptera</taxon>
        <taxon>Endopterygota</taxon>
        <taxon>Coleoptera</taxon>
        <taxon>Polyphaga</taxon>
        <taxon>Cucujiformia</taxon>
        <taxon>Chrysomeloidea</taxon>
        <taxon>Cerambycidae</taxon>
        <taxon>Lamiinae</taxon>
        <taxon>Monochamini</taxon>
        <taxon>Molorchus</taxon>
    </lineage>
</organism>
<keyword evidence="2" id="KW-1185">Reference proteome</keyword>
<evidence type="ECO:0000313" key="1">
    <source>
        <dbReference type="EMBL" id="KAJ8976190.1"/>
    </source>
</evidence>
<reference evidence="1" key="1">
    <citation type="journal article" date="2023" name="Insect Mol. Biol.">
        <title>Genome sequencing provides insights into the evolution of gene families encoding plant cell wall-degrading enzymes in longhorned beetles.</title>
        <authorList>
            <person name="Shin N.R."/>
            <person name="Okamura Y."/>
            <person name="Kirsch R."/>
            <person name="Pauchet Y."/>
        </authorList>
    </citation>
    <scope>NUCLEOTIDE SEQUENCE</scope>
    <source>
        <strain evidence="1">MMC_N1</strain>
    </source>
</reference>
<dbReference type="Proteomes" id="UP001162164">
    <property type="component" value="Unassembled WGS sequence"/>
</dbReference>